<sequence>MVLAYAWVLLSTREAKPGSEDMALRTGMAAELTARQRAESERLARGWRVGQDLTTTMP</sequence>
<evidence type="ECO:0000313" key="2">
    <source>
        <dbReference type="Proteomes" id="UP000397656"/>
    </source>
</evidence>
<dbReference type="Proteomes" id="UP000397656">
    <property type="component" value="Chromosome 2"/>
</dbReference>
<accession>A0A7M2H3U1</accession>
<dbReference type="RefSeq" id="WP_170301958.1">
    <property type="nucleotide sequence ID" value="NZ_CP062804.1"/>
</dbReference>
<dbReference type="EMBL" id="CP062804">
    <property type="protein sequence ID" value="QOT79580.1"/>
    <property type="molecule type" value="Genomic_DNA"/>
</dbReference>
<name>A0A7M2H3U1_9BURK</name>
<protein>
    <submittedName>
        <fullName evidence="1">Uncharacterized protein</fullName>
    </submittedName>
</protein>
<dbReference type="GeneID" id="98405849"/>
<organism evidence="1 2">
    <name type="scientific">Cupriavidus basilensis</name>
    <dbReference type="NCBI Taxonomy" id="68895"/>
    <lineage>
        <taxon>Bacteria</taxon>
        <taxon>Pseudomonadati</taxon>
        <taxon>Pseudomonadota</taxon>
        <taxon>Betaproteobacteria</taxon>
        <taxon>Burkholderiales</taxon>
        <taxon>Burkholderiaceae</taxon>
        <taxon>Cupriavidus</taxon>
    </lineage>
</organism>
<reference evidence="1 2" key="1">
    <citation type="submission" date="2020-10" db="EMBL/GenBank/DDBJ databases">
        <title>Complete genome sequence of Cupriavidus basilensis CCUG 49340T.</title>
        <authorList>
            <person name="Salva-Serra F."/>
            <person name="Donoso R.A."/>
            <person name="Cho K.H."/>
            <person name="Yoo J.A."/>
            <person name="Lee K."/>
            <person name="Yoon S.-H."/>
            <person name="Perez-Pantoja D."/>
            <person name="Moore E.R.B."/>
        </authorList>
    </citation>
    <scope>NUCLEOTIDE SEQUENCE [LARGE SCALE GENOMIC DNA]</scope>
    <source>
        <strain evidence="2">CCUG 49340</strain>
    </source>
</reference>
<dbReference type="AlphaFoldDB" id="A0A7M2H3U1"/>
<evidence type="ECO:0000313" key="1">
    <source>
        <dbReference type="EMBL" id="QOT79580.1"/>
    </source>
</evidence>
<proteinExistence type="predicted"/>
<gene>
    <name evidence="1" type="ORF">F7R26_033325</name>
</gene>